<dbReference type="Gene3D" id="3.90.940.20">
    <property type="entry name" value="RPB5-like RNA polymerase subunit"/>
    <property type="match status" value="1"/>
</dbReference>
<dbReference type="PANTHER" id="PTHR10535:SF0">
    <property type="entry name" value="DNA-DIRECTED RNA POLYMERASES I, II, AND III SUBUNIT RPABC1"/>
    <property type="match status" value="1"/>
</dbReference>
<dbReference type="Proteomes" id="UP000885863">
    <property type="component" value="Unassembled WGS sequence"/>
</dbReference>
<comment type="subunit">
    <text evidence="5">Part of the RNA polymerase complex.</text>
</comment>
<dbReference type="EMBL" id="DQZR01000240">
    <property type="protein sequence ID" value="HDM36720.1"/>
    <property type="molecule type" value="Genomic_DNA"/>
</dbReference>
<dbReference type="EMBL" id="LYOR01000005">
    <property type="protein sequence ID" value="OFV65906.1"/>
    <property type="molecule type" value="Genomic_DNA"/>
</dbReference>
<name>A0A1F2P5G1_9EURY</name>
<keyword evidence="3 5" id="KW-0804">Transcription</keyword>
<evidence type="ECO:0000256" key="4">
    <source>
        <dbReference type="ARBA" id="ARBA00025765"/>
    </source>
</evidence>
<reference evidence="8 9" key="1">
    <citation type="submission" date="2016-05" db="EMBL/GenBank/DDBJ databases">
        <title>Microbial consortia oxidize butane by reversing methanogenesis.</title>
        <authorList>
            <person name="Laso-Perez R."/>
            <person name="Richter M."/>
            <person name="Wegener G."/>
            <person name="Musat F."/>
        </authorList>
    </citation>
    <scope>NUCLEOTIDE SEQUENCE [LARGE SCALE GENOMIC DNA]</scope>
    <source>
        <strain evidence="8">BOX1</strain>
    </source>
</reference>
<dbReference type="GO" id="GO:0003677">
    <property type="term" value="F:DNA binding"/>
    <property type="evidence" value="ECO:0007669"/>
    <property type="project" value="InterPro"/>
</dbReference>
<comment type="catalytic activity">
    <reaction evidence="5">
        <text>RNA(n) + a ribonucleoside 5'-triphosphate = RNA(n+1) + diphosphate</text>
        <dbReference type="Rhea" id="RHEA:21248"/>
        <dbReference type="Rhea" id="RHEA-COMP:14527"/>
        <dbReference type="Rhea" id="RHEA-COMP:17342"/>
        <dbReference type="ChEBI" id="CHEBI:33019"/>
        <dbReference type="ChEBI" id="CHEBI:61557"/>
        <dbReference type="ChEBI" id="CHEBI:140395"/>
        <dbReference type="EC" id="2.7.7.6"/>
    </reaction>
</comment>
<dbReference type="Proteomes" id="UP000185779">
    <property type="component" value="Unassembled WGS sequence"/>
</dbReference>
<dbReference type="GO" id="GO:0006366">
    <property type="term" value="P:transcription by RNA polymerase II"/>
    <property type="evidence" value="ECO:0007669"/>
    <property type="project" value="TreeGrafter"/>
</dbReference>
<dbReference type="InterPro" id="IPR000783">
    <property type="entry name" value="RNA_pol_subH/Rpb5_C"/>
</dbReference>
<dbReference type="PANTHER" id="PTHR10535">
    <property type="entry name" value="DNA-DIRECTED RNA POLYMERASES I, II, AND III SUBUNIT RPABC1"/>
    <property type="match status" value="1"/>
</dbReference>
<keyword evidence="5 8" id="KW-0808">Transferase</keyword>
<dbReference type="Pfam" id="PF01191">
    <property type="entry name" value="RNA_pol_Rpb5_C"/>
    <property type="match status" value="1"/>
</dbReference>
<dbReference type="FunFam" id="3.90.940.20:FF:000001">
    <property type="entry name" value="DNA-directed RNA polymerases I, II, and III subunit RPABC1"/>
    <property type="match status" value="1"/>
</dbReference>
<comment type="function">
    <text evidence="5">DNA-dependent RNA polymerase (RNAP) catalyzes the transcription of DNA into RNA using the four ribonucleoside triphosphates as substrates.</text>
</comment>
<evidence type="ECO:0000313" key="9">
    <source>
        <dbReference type="Proteomes" id="UP000185779"/>
    </source>
</evidence>
<reference evidence="7" key="2">
    <citation type="journal article" date="2020" name="mSystems">
        <title>Genome- and Community-Level Interaction Insights into Carbon Utilization and Element Cycling Functions of Hydrothermarchaeota in Hydrothermal Sediment.</title>
        <authorList>
            <person name="Zhou Z."/>
            <person name="Liu Y."/>
            <person name="Xu W."/>
            <person name="Pan J."/>
            <person name="Luo Z.H."/>
            <person name="Li M."/>
        </authorList>
    </citation>
    <scope>NUCLEOTIDE SEQUENCE [LARGE SCALE GENOMIC DNA]</scope>
    <source>
        <strain evidence="7">HyVt-185</strain>
    </source>
</reference>
<keyword evidence="1 5" id="KW-0240">DNA-directed RNA polymerase</keyword>
<dbReference type="NCBIfam" id="NF007129">
    <property type="entry name" value="PRK09570.1"/>
    <property type="match status" value="1"/>
</dbReference>
<dbReference type="InterPro" id="IPR014381">
    <property type="entry name" value="Arch_Rpo5/euc_Rpb5"/>
</dbReference>
<dbReference type="InterPro" id="IPR020608">
    <property type="entry name" value="RNA_pol_subH/Rpb5_CS"/>
</dbReference>
<comment type="subcellular location">
    <subcellularLocation>
        <location evidence="5">Cytoplasm</location>
    </subcellularLocation>
</comment>
<keyword evidence="2 5" id="KW-0548">Nucleotidyltransferase</keyword>
<gene>
    <name evidence="5" type="primary">rpo5</name>
    <name evidence="5" type="synonym">rpoH</name>
    <name evidence="7" type="ORF">ENG09_05695</name>
    <name evidence="8" type="ORF">SBU_001088</name>
</gene>
<protein>
    <recommendedName>
        <fullName evidence="5">DNA-directed RNA polymerase subunit Rpo5</fullName>
        <ecNumber evidence="5">2.7.7.6</ecNumber>
    </recommendedName>
    <alternativeName>
        <fullName evidence="5">DNA-directed RNA polymerase subunit H</fullName>
    </alternativeName>
</protein>
<feature type="domain" description="RNA polymerase subunit H/Rpb5 C-terminal" evidence="6">
    <location>
        <begin position="6"/>
        <end position="76"/>
    </location>
</feature>
<dbReference type="HAMAP" id="MF_00025">
    <property type="entry name" value="RNApol_Rpo5_RPB5"/>
    <property type="match status" value="1"/>
</dbReference>
<evidence type="ECO:0000256" key="2">
    <source>
        <dbReference type="ARBA" id="ARBA00022695"/>
    </source>
</evidence>
<dbReference type="GO" id="GO:0006362">
    <property type="term" value="P:transcription elongation by RNA polymerase I"/>
    <property type="evidence" value="ECO:0007669"/>
    <property type="project" value="TreeGrafter"/>
</dbReference>
<evidence type="ECO:0000313" key="8">
    <source>
        <dbReference type="EMBL" id="OFV65906.1"/>
    </source>
</evidence>
<sequence length="79" mass="8944">MKGGTLLDHELVPKHEVLTEEEEKAVLRKYKVSKRQLPKIKYSDPIAREIGAEVGQIIKITRDSKTAGKSIAYRVVIDQ</sequence>
<comment type="caution">
    <text evidence="8">The sequence shown here is derived from an EMBL/GenBank/DDBJ whole genome shotgun (WGS) entry which is preliminary data.</text>
</comment>
<dbReference type="SUPFAM" id="SSF55287">
    <property type="entry name" value="RPB5-like RNA polymerase subunit"/>
    <property type="match status" value="1"/>
</dbReference>
<evidence type="ECO:0000259" key="6">
    <source>
        <dbReference type="Pfam" id="PF01191"/>
    </source>
</evidence>
<dbReference type="GO" id="GO:0000428">
    <property type="term" value="C:DNA-directed RNA polymerase complex"/>
    <property type="evidence" value="ECO:0007669"/>
    <property type="project" value="UniProtKB-KW"/>
</dbReference>
<comment type="similarity">
    <text evidence="4 5">Belongs to the archaeal Rpo5/eukaryotic RPB5 RNA polymerase subunit family.</text>
</comment>
<evidence type="ECO:0000256" key="1">
    <source>
        <dbReference type="ARBA" id="ARBA00022478"/>
    </source>
</evidence>
<keyword evidence="9" id="KW-1185">Reference proteome</keyword>
<dbReference type="EC" id="2.7.7.6" evidence="5"/>
<dbReference type="AlphaFoldDB" id="A0A1F2P5G1"/>
<organism evidence="8 9">
    <name type="scientific">Candidatus Syntropharchaeum butanivorans</name>
    <dbReference type="NCBI Taxonomy" id="1839936"/>
    <lineage>
        <taxon>Archaea</taxon>
        <taxon>Methanobacteriati</taxon>
        <taxon>Methanobacteriota</taxon>
        <taxon>Stenosarchaea group</taxon>
        <taxon>Methanomicrobia</taxon>
        <taxon>Methanosarcinales</taxon>
        <taxon>ANME-2 cluster</taxon>
        <taxon>Candidatus Syntropharchaeum</taxon>
    </lineage>
</organism>
<accession>A0A1F2P5G1</accession>
<dbReference type="GO" id="GO:0003899">
    <property type="term" value="F:DNA-directed RNA polymerase activity"/>
    <property type="evidence" value="ECO:0007669"/>
    <property type="project" value="UniProtKB-UniRule"/>
</dbReference>
<dbReference type="STRING" id="1839936.SBU_001088"/>
<dbReference type="GO" id="GO:0005737">
    <property type="term" value="C:cytoplasm"/>
    <property type="evidence" value="ECO:0007669"/>
    <property type="project" value="UniProtKB-SubCell"/>
</dbReference>
<evidence type="ECO:0000256" key="3">
    <source>
        <dbReference type="ARBA" id="ARBA00023163"/>
    </source>
</evidence>
<evidence type="ECO:0000256" key="5">
    <source>
        <dbReference type="HAMAP-Rule" id="MF_00025"/>
    </source>
</evidence>
<dbReference type="GO" id="GO:0042797">
    <property type="term" value="P:tRNA transcription by RNA polymerase III"/>
    <property type="evidence" value="ECO:0007669"/>
    <property type="project" value="TreeGrafter"/>
</dbReference>
<dbReference type="PROSITE" id="PS01110">
    <property type="entry name" value="RNA_POL_H_23KD"/>
    <property type="match status" value="1"/>
</dbReference>
<keyword evidence="5" id="KW-0963">Cytoplasm</keyword>
<evidence type="ECO:0000313" key="7">
    <source>
        <dbReference type="EMBL" id="HDM36720.1"/>
    </source>
</evidence>
<dbReference type="InterPro" id="IPR035913">
    <property type="entry name" value="RPB5-like_sf"/>
</dbReference>
<proteinExistence type="inferred from homology"/>